<organism evidence="19 20">
    <name type="scientific">Kosakonia quasisacchari</name>
    <dbReference type="NCBI Taxonomy" id="2529380"/>
    <lineage>
        <taxon>Bacteria</taxon>
        <taxon>Pseudomonadati</taxon>
        <taxon>Pseudomonadota</taxon>
        <taxon>Gammaproteobacteria</taxon>
        <taxon>Enterobacterales</taxon>
        <taxon>Enterobacteriaceae</taxon>
        <taxon>Kosakonia</taxon>
    </lineage>
</organism>
<dbReference type="Gene3D" id="3.30.390.30">
    <property type="match status" value="1"/>
</dbReference>
<gene>
    <name evidence="19" type="primary">nirD</name>
    <name evidence="19" type="ORF">E0L21_09125</name>
</gene>
<evidence type="ECO:0000256" key="7">
    <source>
        <dbReference type="ARBA" id="ARBA00022617"/>
    </source>
</evidence>
<comment type="cofactor">
    <cofactor evidence="1">
        <name>siroheme</name>
        <dbReference type="ChEBI" id="CHEBI:60052"/>
    </cofactor>
</comment>
<keyword evidence="13" id="KW-0408">Iron</keyword>
<dbReference type="PANTHER" id="PTHR43809">
    <property type="entry name" value="NITRITE REDUCTASE (NADH) LARGE SUBUNIT"/>
    <property type="match status" value="1"/>
</dbReference>
<dbReference type="Pfam" id="PF13806">
    <property type="entry name" value="Rieske_2"/>
    <property type="match status" value="1"/>
</dbReference>
<dbReference type="Pfam" id="PF18267">
    <property type="entry name" value="Rubredoxin_C"/>
    <property type="match status" value="1"/>
</dbReference>
<dbReference type="InterPro" id="IPR012748">
    <property type="entry name" value="Rieske-like_NirD"/>
</dbReference>
<dbReference type="FunFam" id="3.30.413.10:FF:000007">
    <property type="entry name" value="Nitrite reductase [NAD(P)H] large subunit"/>
    <property type="match status" value="1"/>
</dbReference>
<dbReference type="SUPFAM" id="SSF55124">
    <property type="entry name" value="Nitrite/Sulfite reductase N-terminal domain-like"/>
    <property type="match status" value="1"/>
</dbReference>
<dbReference type="PROSITE" id="PS51296">
    <property type="entry name" value="RIESKE"/>
    <property type="match status" value="1"/>
</dbReference>
<comment type="cofactor">
    <cofactor evidence="3">
        <name>FAD</name>
        <dbReference type="ChEBI" id="CHEBI:57692"/>
    </cofactor>
</comment>
<evidence type="ECO:0000256" key="1">
    <source>
        <dbReference type="ARBA" id="ARBA00001929"/>
    </source>
</evidence>
<dbReference type="NCBIfam" id="NF011565">
    <property type="entry name" value="PRK14989.1"/>
    <property type="match status" value="1"/>
</dbReference>
<accession>A0A4R0HFM8</accession>
<evidence type="ECO:0000256" key="10">
    <source>
        <dbReference type="ARBA" id="ARBA00022723"/>
    </source>
</evidence>
<feature type="domain" description="Rieske" evidence="18">
    <location>
        <begin position="851"/>
        <end position="953"/>
    </location>
</feature>
<comment type="cofactor">
    <cofactor evidence="2">
        <name>[4Fe-4S] cluster</name>
        <dbReference type="ChEBI" id="CHEBI:49883"/>
    </cofactor>
</comment>
<dbReference type="NCBIfam" id="TIGR02378">
    <property type="entry name" value="nirD_assim_sml"/>
    <property type="match status" value="1"/>
</dbReference>
<dbReference type="CDD" id="cd19944">
    <property type="entry name" value="NirB_Fer2_BFD-like_2"/>
    <property type="match status" value="1"/>
</dbReference>
<dbReference type="Pfam" id="PF07992">
    <property type="entry name" value="Pyr_redox_2"/>
    <property type="match status" value="1"/>
</dbReference>
<dbReference type="InterPro" id="IPR041854">
    <property type="entry name" value="BFD-like_2Fe2S-bd_dom_sf"/>
</dbReference>
<dbReference type="InterPro" id="IPR006067">
    <property type="entry name" value="NO2/SO3_Rdtase_4Fe4S_dom"/>
</dbReference>
<dbReference type="OrthoDB" id="9768666at2"/>
<keyword evidence="11" id="KW-0274">FAD</keyword>
<keyword evidence="14" id="KW-0411">Iron-sulfur</keyword>
<sequence length="970" mass="105370">MKKPVLAVIGHGMVSHYFLQQLVDRELHQHYDIVVFGEERLPAYDRVHLSEYFAGRSAQSLSLVSEGFFAESGITLHCASKIVAIDSQQRCVRDAQGVETHYDTLVLATGSYAFVPPISGNTRPGCLVYRTLDDLDAIAAQAENAKSGVVIGGGLLGLEAANALRQLGLETHVVEFAPRLMAVQLDEGGAMMLQRKIEALGVQVHTRKETREIIDGEQARHRLCFADGSFLETDLLLFSAGIRPRDELAESAGLQKGPRGGIVINDHCQTSDSAIYAIGECALWNGQIFGLVAPGYQMARCVADKLAARDTPFTGADMSTKLKLLGVEVASIGDAHGKTAGSQSYQWTDGPREIYKKIVVSADGKRLLGAVLIGDSADYSLLLQMVLNDMPLPAQPQTLILPALSGDAPKGLGVAALAASAQICSCHNVSKGDIAAAVAGGCSELGALKSCTKAGTGCGGCVPLLKQVMEHELAQLGVEVKKDICEHFAWSRQELYHLIRLHDIRTFDALIDQFGQGHGCEVCKPLVGSMLASCWNDYLLKPQHLPLQDTNDRFFANIQKDGTYSVVPRIPAGEITPQGLIAIGEVAQRYNLYTKITGGQRVDLFGARLEQLPAIWEELIAAGFETGHAYGKSLRTVKSCVGSTWCRYGVQDSTGMAIALENRYKGLRSPHKIKMAVSGCTRECAEAQGKDIGVIATDKGWNLYVCGNGGMKPRHADLFASDLDSEALIRTIDRVLMFYIRTADRLQRTSTWLDNMEGGLAYLKQVVLEDSLDIGAELEREMQQVVDSYQCEWKTTLDNPQNRLLFRGFLNSDKPDEAVVMVPERGQIRPATAQEKTPMQSHPHTGDGEWEHIAALADIPANAGMAARLGQQQIALFHLPGSEQQVFALENHEPGSHANVLARGLVGDAGGEPIVISPLYKKRFRLCDGQSLDDAGLRLRVWPVKIQHGQVWVQHAPATQNTFPAIAEAS</sequence>
<reference evidence="19 20" key="1">
    <citation type="submission" date="2019-02" db="EMBL/GenBank/DDBJ databases">
        <title>The draft genome of Kosakonia quasisacchari strain WCHKQ120001.</title>
        <authorList>
            <person name="Wang C."/>
            <person name="Feng Y."/>
            <person name="Zong Z."/>
        </authorList>
    </citation>
    <scope>NUCLEOTIDE SEQUENCE [LARGE SCALE GENOMIC DNA]</scope>
    <source>
        <strain evidence="19 20">WCHKQ120001</strain>
    </source>
</reference>
<keyword evidence="6" id="KW-0004">4Fe-4S</keyword>
<evidence type="ECO:0000256" key="8">
    <source>
        <dbReference type="ARBA" id="ARBA00022630"/>
    </source>
</evidence>
<evidence type="ECO:0000256" key="6">
    <source>
        <dbReference type="ARBA" id="ARBA00022485"/>
    </source>
</evidence>
<comment type="similarity">
    <text evidence="5">Belongs to the nitrite and sulfite reductase 4Fe-4S domain family.</text>
</comment>
<dbReference type="PRINTS" id="PR00397">
    <property type="entry name" value="SIROHAEM"/>
</dbReference>
<dbReference type="EMBL" id="SJOP01000007">
    <property type="protein sequence ID" value="TCC09421.1"/>
    <property type="molecule type" value="Genomic_DNA"/>
</dbReference>
<dbReference type="GO" id="GO:0046872">
    <property type="term" value="F:metal ion binding"/>
    <property type="evidence" value="ECO:0007669"/>
    <property type="project" value="UniProtKB-KW"/>
</dbReference>
<evidence type="ECO:0000256" key="12">
    <source>
        <dbReference type="ARBA" id="ARBA00023002"/>
    </source>
</evidence>
<dbReference type="Pfam" id="PF01077">
    <property type="entry name" value="NIR_SIR"/>
    <property type="match status" value="1"/>
</dbReference>
<dbReference type="PRINTS" id="PR00411">
    <property type="entry name" value="PNDRDTASEI"/>
</dbReference>
<dbReference type="FunFam" id="1.10.10.1100:FF:000002">
    <property type="entry name" value="Nitrite reductase large subunit"/>
    <property type="match status" value="1"/>
</dbReference>
<keyword evidence="10" id="KW-0479">Metal-binding</keyword>
<dbReference type="Gene3D" id="1.10.10.1100">
    <property type="entry name" value="BFD-like [2Fe-2S]-binding domain"/>
    <property type="match status" value="1"/>
</dbReference>
<comment type="subunit">
    <text evidence="17">Homodimer which associates with NirD.</text>
</comment>
<dbReference type="Pfam" id="PF03460">
    <property type="entry name" value="NIR_SIR_ferr"/>
    <property type="match status" value="1"/>
</dbReference>
<dbReference type="GO" id="GO:0051537">
    <property type="term" value="F:2 iron, 2 sulfur cluster binding"/>
    <property type="evidence" value="ECO:0007669"/>
    <property type="project" value="UniProtKB-KW"/>
</dbReference>
<evidence type="ECO:0000256" key="14">
    <source>
        <dbReference type="ARBA" id="ARBA00023014"/>
    </source>
</evidence>
<keyword evidence="9" id="KW-0001">2Fe-2S</keyword>
<dbReference type="GO" id="GO:0008942">
    <property type="term" value="F:nitrite reductase [NAD(P)H] activity"/>
    <property type="evidence" value="ECO:0007669"/>
    <property type="project" value="InterPro"/>
</dbReference>
<keyword evidence="15" id="KW-0534">Nitrate assimilation</keyword>
<dbReference type="PROSITE" id="PS00365">
    <property type="entry name" value="NIR_SIR"/>
    <property type="match status" value="1"/>
</dbReference>
<dbReference type="RefSeq" id="WP_131408730.1">
    <property type="nucleotide sequence ID" value="NZ_SJOP01000007.1"/>
</dbReference>
<dbReference type="PANTHER" id="PTHR43809:SF1">
    <property type="entry name" value="NITRITE REDUCTASE (NADH) LARGE SUBUNIT"/>
    <property type="match status" value="1"/>
</dbReference>
<dbReference type="Gene3D" id="3.30.413.10">
    <property type="entry name" value="Sulfite Reductase Hemoprotein, domain 1"/>
    <property type="match status" value="1"/>
</dbReference>
<dbReference type="InterPro" id="IPR017941">
    <property type="entry name" value="Rieske_2Fe-2S"/>
</dbReference>
<protein>
    <submittedName>
        <fullName evidence="19">Nitrite reductase small subunit NirD</fullName>
    </submittedName>
</protein>
<evidence type="ECO:0000256" key="5">
    <source>
        <dbReference type="ARBA" id="ARBA00010429"/>
    </source>
</evidence>
<dbReference type="Proteomes" id="UP000291793">
    <property type="component" value="Unassembled WGS sequence"/>
</dbReference>
<dbReference type="CDD" id="cd03529">
    <property type="entry name" value="Rieske_NirD"/>
    <property type="match status" value="1"/>
</dbReference>
<dbReference type="InterPro" id="IPR036136">
    <property type="entry name" value="Nit/Sulf_reduc_fer-like_dom_sf"/>
</dbReference>
<dbReference type="Gene3D" id="3.50.50.60">
    <property type="entry name" value="FAD/NAD(P)-binding domain"/>
    <property type="match status" value="2"/>
</dbReference>
<evidence type="ECO:0000256" key="17">
    <source>
        <dbReference type="ARBA" id="ARBA00064211"/>
    </source>
</evidence>
<dbReference type="InterPro" id="IPR007419">
    <property type="entry name" value="BFD-like_2Fe2S-bd_dom"/>
</dbReference>
<evidence type="ECO:0000256" key="15">
    <source>
        <dbReference type="ARBA" id="ARBA00023063"/>
    </source>
</evidence>
<evidence type="ECO:0000256" key="11">
    <source>
        <dbReference type="ARBA" id="ARBA00022827"/>
    </source>
</evidence>
<dbReference type="GO" id="GO:0015980">
    <property type="term" value="P:energy derivation by oxidation of organic compounds"/>
    <property type="evidence" value="ECO:0007669"/>
    <property type="project" value="UniProtKB-ARBA"/>
</dbReference>
<dbReference type="GO" id="GO:0042128">
    <property type="term" value="P:nitrate assimilation"/>
    <property type="evidence" value="ECO:0007669"/>
    <property type="project" value="UniProtKB-UniPathway"/>
</dbReference>
<dbReference type="GO" id="GO:0020037">
    <property type="term" value="F:heme binding"/>
    <property type="evidence" value="ECO:0007669"/>
    <property type="project" value="InterPro"/>
</dbReference>
<evidence type="ECO:0000256" key="2">
    <source>
        <dbReference type="ARBA" id="ARBA00001966"/>
    </source>
</evidence>
<name>A0A4R0HFM8_9ENTR</name>
<dbReference type="GO" id="GO:0050661">
    <property type="term" value="F:NADP binding"/>
    <property type="evidence" value="ECO:0007669"/>
    <property type="project" value="InterPro"/>
</dbReference>
<dbReference type="PROSITE" id="PS51300">
    <property type="entry name" value="NIRD"/>
    <property type="match status" value="1"/>
</dbReference>
<dbReference type="SUPFAM" id="SSF51905">
    <property type="entry name" value="FAD/NAD(P)-binding domain"/>
    <property type="match status" value="2"/>
</dbReference>
<dbReference type="FunFam" id="3.50.50.60:FF:000033">
    <property type="entry name" value="Nitrite reductase [NAD(P)H], large subunit"/>
    <property type="match status" value="1"/>
</dbReference>
<dbReference type="InterPro" id="IPR045854">
    <property type="entry name" value="NO2/SO3_Rdtase_4Fe4S_sf"/>
</dbReference>
<proteinExistence type="inferred from homology"/>
<evidence type="ECO:0000313" key="20">
    <source>
        <dbReference type="Proteomes" id="UP000291793"/>
    </source>
</evidence>
<dbReference type="InterPro" id="IPR012744">
    <property type="entry name" value="Nitri_red_NirB"/>
</dbReference>
<dbReference type="AlphaFoldDB" id="A0A4R0HFM8"/>
<dbReference type="Gene3D" id="2.102.10.10">
    <property type="entry name" value="Rieske [2Fe-2S] iron-sulphur domain"/>
    <property type="match status" value="1"/>
</dbReference>
<keyword evidence="7" id="KW-0349">Heme</keyword>
<dbReference type="PRINTS" id="PR00368">
    <property type="entry name" value="FADPNR"/>
</dbReference>
<comment type="pathway">
    <text evidence="4">Nitrogen metabolism; nitrate reduction (assimilation).</text>
</comment>
<comment type="cofactor">
    <cofactor evidence="16">
        <name>[2Fe-2S] cluster</name>
        <dbReference type="ChEBI" id="CHEBI:190135"/>
    </cofactor>
</comment>
<dbReference type="InterPro" id="IPR006066">
    <property type="entry name" value="NO2/SO3_Rdtase_FeS/sirohaem_BS"/>
</dbReference>
<keyword evidence="20" id="KW-1185">Reference proteome</keyword>
<dbReference type="SUPFAM" id="SSF56014">
    <property type="entry name" value="Nitrite and sulphite reductase 4Fe-4S domain-like"/>
    <property type="match status" value="1"/>
</dbReference>
<dbReference type="GO" id="GO:0051539">
    <property type="term" value="F:4 iron, 4 sulfur cluster binding"/>
    <property type="evidence" value="ECO:0007669"/>
    <property type="project" value="UniProtKB-KW"/>
</dbReference>
<evidence type="ECO:0000313" key="19">
    <source>
        <dbReference type="EMBL" id="TCC09421.1"/>
    </source>
</evidence>
<dbReference type="SUPFAM" id="SSF50022">
    <property type="entry name" value="ISP domain"/>
    <property type="match status" value="1"/>
</dbReference>
<evidence type="ECO:0000256" key="9">
    <source>
        <dbReference type="ARBA" id="ARBA00022714"/>
    </source>
</evidence>
<dbReference type="InterPro" id="IPR023753">
    <property type="entry name" value="FAD/NAD-binding_dom"/>
</dbReference>
<evidence type="ECO:0000256" key="3">
    <source>
        <dbReference type="ARBA" id="ARBA00001974"/>
    </source>
</evidence>
<dbReference type="InterPro" id="IPR052034">
    <property type="entry name" value="NasD-like"/>
</dbReference>
<dbReference type="InterPro" id="IPR005117">
    <property type="entry name" value="NiRdtase/SiRdtase_haem-b_fer"/>
</dbReference>
<dbReference type="GO" id="GO:0050660">
    <property type="term" value="F:flavin adenine dinucleotide binding"/>
    <property type="evidence" value="ECO:0007669"/>
    <property type="project" value="InterPro"/>
</dbReference>
<keyword evidence="12" id="KW-0560">Oxidoreductase</keyword>
<dbReference type="InterPro" id="IPR036922">
    <property type="entry name" value="Rieske_2Fe-2S_sf"/>
</dbReference>
<dbReference type="InterPro" id="IPR041575">
    <property type="entry name" value="Rubredoxin_C"/>
</dbReference>
<evidence type="ECO:0000256" key="16">
    <source>
        <dbReference type="ARBA" id="ARBA00034078"/>
    </source>
</evidence>
<comment type="caution">
    <text evidence="19">The sequence shown here is derived from an EMBL/GenBank/DDBJ whole genome shotgun (WGS) entry which is preliminary data.</text>
</comment>
<dbReference type="Pfam" id="PF04324">
    <property type="entry name" value="Fer2_BFD"/>
    <property type="match status" value="1"/>
</dbReference>
<evidence type="ECO:0000256" key="13">
    <source>
        <dbReference type="ARBA" id="ARBA00023004"/>
    </source>
</evidence>
<evidence type="ECO:0000256" key="4">
    <source>
        <dbReference type="ARBA" id="ARBA00005096"/>
    </source>
</evidence>
<dbReference type="NCBIfam" id="TIGR02374">
    <property type="entry name" value="nitri_red_nirB"/>
    <property type="match status" value="1"/>
</dbReference>
<dbReference type="InterPro" id="IPR036188">
    <property type="entry name" value="FAD/NAD-bd_sf"/>
</dbReference>
<dbReference type="InterPro" id="IPR016156">
    <property type="entry name" value="FAD/NAD-linked_Rdtase_dimer_sf"/>
</dbReference>
<evidence type="ECO:0000259" key="18">
    <source>
        <dbReference type="PROSITE" id="PS51296"/>
    </source>
</evidence>
<keyword evidence="8" id="KW-0285">Flavoprotein</keyword>
<dbReference type="UniPathway" id="UPA00653"/>